<feature type="transmembrane region" description="Helical" evidence="1">
    <location>
        <begin position="29"/>
        <end position="46"/>
    </location>
</feature>
<accession>A0A7G1KKV9</accession>
<organism evidence="2 3">
    <name type="scientific">Nocardia wallacei</name>
    <dbReference type="NCBI Taxonomy" id="480035"/>
    <lineage>
        <taxon>Bacteria</taxon>
        <taxon>Bacillati</taxon>
        <taxon>Actinomycetota</taxon>
        <taxon>Actinomycetes</taxon>
        <taxon>Mycobacteriales</taxon>
        <taxon>Nocardiaceae</taxon>
        <taxon>Nocardia</taxon>
    </lineage>
</organism>
<evidence type="ECO:0000313" key="2">
    <source>
        <dbReference type="EMBL" id="BCK54863.1"/>
    </source>
</evidence>
<evidence type="ECO:0000313" key="3">
    <source>
        <dbReference type="Proteomes" id="UP000516173"/>
    </source>
</evidence>
<name>A0A7G1KKV9_9NOCA</name>
<dbReference type="GeneID" id="80347184"/>
<sequence>MKRLLFLLMAIIIALSTLDYSQSAGHYGILIAGGVVALLLLADKLIE</sequence>
<keyword evidence="1" id="KW-1133">Transmembrane helix</keyword>
<dbReference type="AlphaFoldDB" id="A0A7G1KKV9"/>
<keyword evidence="3" id="KW-1185">Reference proteome</keyword>
<dbReference type="RefSeq" id="WP_187688056.1">
    <property type="nucleotide sequence ID" value="NZ_AP023396.1"/>
</dbReference>
<dbReference type="EMBL" id="AP023396">
    <property type="protein sequence ID" value="BCK54863.1"/>
    <property type="molecule type" value="Genomic_DNA"/>
</dbReference>
<evidence type="ECO:0000256" key="1">
    <source>
        <dbReference type="SAM" id="Phobius"/>
    </source>
</evidence>
<proteinExistence type="predicted"/>
<keyword evidence="1" id="KW-0812">Transmembrane</keyword>
<protein>
    <submittedName>
        <fullName evidence="2">Uncharacterized protein</fullName>
    </submittedName>
</protein>
<dbReference type="Proteomes" id="UP000516173">
    <property type="component" value="Chromosome"/>
</dbReference>
<gene>
    <name evidence="2" type="ORF">NWFMUON74_26350</name>
</gene>
<reference evidence="2 3" key="1">
    <citation type="submission" date="2020-08" db="EMBL/GenBank/DDBJ databases">
        <title>Genome Sequencing of Nocardia wallacei strain FMUON74 and assembly.</title>
        <authorList>
            <person name="Toyokawa M."/>
            <person name="Uesaka K."/>
        </authorList>
    </citation>
    <scope>NUCLEOTIDE SEQUENCE [LARGE SCALE GENOMIC DNA]</scope>
    <source>
        <strain evidence="2 3">FMUON74</strain>
    </source>
</reference>
<keyword evidence="1" id="KW-0472">Membrane</keyword>
<dbReference type="KEGG" id="nwl:NWFMUON74_26350"/>